<evidence type="ECO:0000313" key="12">
    <source>
        <dbReference type="EMBL" id="AYC64598.1"/>
    </source>
</evidence>
<dbReference type="GO" id="GO:0003677">
    <property type="term" value="F:DNA binding"/>
    <property type="evidence" value="ECO:0007669"/>
    <property type="project" value="InterPro"/>
</dbReference>
<keyword evidence="4" id="KW-0808">Transferase</keyword>
<dbReference type="EMBL" id="MH591101">
    <property type="protein sequence ID" value="AYC64598.1"/>
    <property type="molecule type" value="Genomic_DNA"/>
</dbReference>
<evidence type="ECO:0000256" key="6">
    <source>
        <dbReference type="ARBA" id="ARBA00022723"/>
    </source>
</evidence>
<dbReference type="PANTHER" id="PTHR19376:SF68">
    <property type="entry name" value="DNA-DIRECTED RNA POLYMERASE SUBUNIT BETA"/>
    <property type="match status" value="1"/>
</dbReference>
<geneLocation type="chloroplast" evidence="12"/>
<dbReference type="GO" id="GO:0006351">
    <property type="term" value="P:DNA-templated transcription"/>
    <property type="evidence" value="ECO:0007669"/>
    <property type="project" value="InterPro"/>
</dbReference>
<evidence type="ECO:0000256" key="7">
    <source>
        <dbReference type="ARBA" id="ARBA00022833"/>
    </source>
</evidence>
<evidence type="ECO:0000259" key="11">
    <source>
        <dbReference type="Pfam" id="PF05000"/>
    </source>
</evidence>
<dbReference type="InterPro" id="IPR038120">
    <property type="entry name" value="Rpb1_funnel_sf"/>
</dbReference>
<keyword evidence="6" id="KW-0479">Metal-binding</keyword>
<organism evidence="12">
    <name type="scientific">Halimeda minima</name>
    <dbReference type="NCBI Taxonomy" id="170427"/>
    <lineage>
        <taxon>Eukaryota</taxon>
        <taxon>Viridiplantae</taxon>
        <taxon>Chlorophyta</taxon>
        <taxon>core chlorophytes</taxon>
        <taxon>Ulvophyceae</taxon>
        <taxon>TCBD clade</taxon>
        <taxon>Bryopsidales</taxon>
        <taxon>Halimedineae</taxon>
        <taxon>Halimedaceae</taxon>
        <taxon>Halimedeae</taxon>
        <taxon>Halimeda</taxon>
    </lineage>
</organism>
<keyword evidence="3 12" id="KW-0934">Plastid</keyword>
<dbReference type="Gene3D" id="1.10.274.100">
    <property type="entry name" value="RNA polymerase Rpb1, domain 3"/>
    <property type="match status" value="1"/>
</dbReference>
<feature type="domain" description="RNA polymerase Rpb1" evidence="10">
    <location>
        <begin position="159"/>
        <end position="1329"/>
    </location>
</feature>
<name>A0A386AYS7_9CHLO</name>
<keyword evidence="12" id="KW-0150">Chloroplast</keyword>
<dbReference type="Gene3D" id="1.10.1790.20">
    <property type="match status" value="1"/>
</dbReference>
<dbReference type="Gene3D" id="1.10.132.30">
    <property type="match status" value="1"/>
</dbReference>
<protein>
    <recommendedName>
        <fullName evidence="1">DNA-directed RNA polymerase</fullName>
        <ecNumber evidence="1">2.7.7.6</ecNumber>
    </recommendedName>
</protein>
<dbReference type="Pfam" id="PF05000">
    <property type="entry name" value="RNA_pol_Rpb1_4"/>
    <property type="match status" value="1"/>
</dbReference>
<sequence>MPTIFFNYCFDKRRFSNFLQWFFRKNGHKKLLHLLENLKLVGFHSATEAGFSISIEDLIIPELKSTILFNSLSIVKDLTPIENYQKIIKLWNNTNETLKYQVLQSFQISDFLNPVYLMAFSGARGNISQIRQLVSMRGLMADPQGQIIDFPIRSNFREGLTLTEYLISCSGARKGIVDTALRTAASGYLTRRLVDVAHHVIISQIDCKSEKGFLLENLYDQKTKILSLEQRLVGRILAETILRPSPPPSGARSRWLRSEREPAFFGGSDSEVIGKKNQEISQFLSIQICNYRNQVLIRSPLTCSSSKFICQLCYGWNLAEGQLVSIGEAVGILAAQSIGEPGTQLTMRTFHTGGVFTGTVIDQTYSPSAGNISYPFFLGGLLIRTQQGQIAYLTKNSGTLKIQKIAQSVANASLERLLNFHSGQLGFIRRKNPFLTNIYQTTLIEKQTNLFFVFQHSTILYARQREQIKKNQLLAEVPFFHTEGFGSEAEKEHEVLSPISGEIFFENLVIFEKTRVDVSLRSRSSQFNFAEIWVLCGKPINRFFFKKLDLIAGYLPFTQLEILHTTLRSERAPEAPLSKDAVRARKESRPRGFQLGHIRLPEGAFGGRPKLSNMYFQKISYYVIKNQWQFSARHSSFLTSTAEAQSHGIIFIFNPQGLFKKKILSTCFKLKWLFEPLKKIPKIWSRLNINGCQPKIIHWKDIPLQKSIFLINFLLKNVQNKNAKLPSLGTSAADPLRASGAKGDARAWQLPKGAEAPREQGPLRGPSPRLLEGFVAVQSQSLWQTGGRGRLWKEGAKPLGIYSFIRIPIFISKNNPLTSLRAKFFSPKLTKKNLIIYLQEFKWNFWTYFKTCSLREPPSPASPLPLTRSKPLKLKAMLGSSSQSLRATARLWRAVPQRGTRGRANKCLSASLRAVKYFDTYYFLLINFQNIQNNNIRFLQNLGFSTFLLLCSKPHRHHCSRESAYKGITASSPAYGPAEGSSGTRRPNAGSEAAEGEDEGFLVWSGLALREPLQCSISCPPEASQLQPIASRDHKPSKQAFEKARLSNVASRHLYRAVSLSELPRRPLVPLWGTARQRRAVAPEAPLAQSEALRRVARDEPLAGDEQYQKWQKSSKNFQIIKRNYYRSQKIQIFVRFFKYFRNAEILDLRVSQKKILFSTISDLFCQYSQISKLGSLVHNPRGGQRIAQIQKISLYRKATNFLLNNQSILYGQYGSLCEQNERLCTVFYSQPKTGDIVQGIPKIEQILEVRVHKHKSAIADSLGAKPTQAQAPAQPFRSNHLQKSVLSNIQRIYGGQGIYISDKHIEIIVRQMTSNALILEPGQTGLLCDEIVSLQWIERINSTLISNKVIYEPILMGMTQTCLEMSSFLSAASFQETTRVLSRAALQNQIDFIRGIKQNVILGNLIPIGTGCF</sequence>
<evidence type="ECO:0000256" key="3">
    <source>
        <dbReference type="ARBA" id="ARBA00022640"/>
    </source>
</evidence>
<dbReference type="InterPro" id="IPR045867">
    <property type="entry name" value="DNA-dir_RpoC_beta_prime"/>
</dbReference>
<feature type="region of interest" description="Disordered" evidence="9">
    <location>
        <begin position="970"/>
        <end position="997"/>
    </location>
</feature>
<proteinExistence type="predicted"/>
<evidence type="ECO:0000256" key="8">
    <source>
        <dbReference type="ARBA" id="ARBA00023163"/>
    </source>
</evidence>
<evidence type="ECO:0000259" key="10">
    <source>
        <dbReference type="Pfam" id="PF04998"/>
    </source>
</evidence>
<keyword evidence="5" id="KW-0548">Nucleotidyltransferase</keyword>
<keyword evidence="8" id="KW-0804">Transcription</keyword>
<dbReference type="EC" id="2.7.7.6" evidence="1"/>
<feature type="domain" description="RNA polymerase Rpb1" evidence="11">
    <location>
        <begin position="79"/>
        <end position="156"/>
    </location>
</feature>
<dbReference type="SUPFAM" id="SSF64484">
    <property type="entry name" value="beta and beta-prime subunits of DNA dependent RNA-polymerase"/>
    <property type="match status" value="1"/>
</dbReference>
<keyword evidence="7" id="KW-0862">Zinc</keyword>
<keyword evidence="2" id="KW-0240">DNA-directed RNA polymerase</keyword>
<dbReference type="InterPro" id="IPR007081">
    <property type="entry name" value="RNA_pol_Rpb1_5"/>
</dbReference>
<dbReference type="Pfam" id="PF04998">
    <property type="entry name" value="RNA_pol_Rpb1_5"/>
    <property type="match status" value="1"/>
</dbReference>
<reference evidence="12" key="2">
    <citation type="journal article" date="2019" name="Mol. Phylogenet. Evol.">
        <title>Reassessment of the classification of bryopsidales (chlorophyta) based on chloroplast phylogenomic analyses.</title>
        <authorList>
            <person name="Cremen M.C."/>
            <person name="Leliaert F."/>
            <person name="West J."/>
            <person name="Lam D.W."/>
            <person name="Shimada S."/>
            <person name="Lopez-Bautista J.M."/>
            <person name="Verbruggen H."/>
        </authorList>
    </citation>
    <scope>NUCLEOTIDE SEQUENCE</scope>
</reference>
<dbReference type="Gene3D" id="1.10.150.390">
    <property type="match status" value="1"/>
</dbReference>
<dbReference type="InterPro" id="IPR007083">
    <property type="entry name" value="RNA_pol_Rpb1_4"/>
</dbReference>
<evidence type="ECO:0000256" key="5">
    <source>
        <dbReference type="ARBA" id="ARBA00022695"/>
    </source>
</evidence>
<evidence type="ECO:0000256" key="4">
    <source>
        <dbReference type="ARBA" id="ARBA00022679"/>
    </source>
</evidence>
<evidence type="ECO:0000256" key="2">
    <source>
        <dbReference type="ARBA" id="ARBA00022478"/>
    </source>
</evidence>
<evidence type="ECO:0000256" key="1">
    <source>
        <dbReference type="ARBA" id="ARBA00012418"/>
    </source>
</evidence>
<dbReference type="GO" id="GO:0000428">
    <property type="term" value="C:DNA-directed RNA polymerase complex"/>
    <property type="evidence" value="ECO:0007669"/>
    <property type="project" value="UniProtKB-KW"/>
</dbReference>
<evidence type="ECO:0000256" key="9">
    <source>
        <dbReference type="SAM" id="MobiDB-lite"/>
    </source>
</evidence>
<gene>
    <name evidence="12" type="primary">rpoC2</name>
</gene>
<dbReference type="GO" id="GO:0046872">
    <property type="term" value="F:metal ion binding"/>
    <property type="evidence" value="ECO:0007669"/>
    <property type="project" value="UniProtKB-KW"/>
</dbReference>
<dbReference type="GO" id="GO:0003899">
    <property type="term" value="F:DNA-directed RNA polymerase activity"/>
    <property type="evidence" value="ECO:0007669"/>
    <property type="project" value="UniProtKB-EC"/>
</dbReference>
<accession>A0A386AYS7</accession>
<reference evidence="12" key="1">
    <citation type="submission" date="2018-07" db="EMBL/GenBank/DDBJ databases">
        <authorList>
            <person name="Quirk P.G."/>
            <person name="Krulwich T.A."/>
        </authorList>
    </citation>
    <scope>NUCLEOTIDE SEQUENCE</scope>
</reference>
<dbReference type="InterPro" id="IPR042102">
    <property type="entry name" value="RNA_pol_Rpb1_3_sf"/>
</dbReference>
<dbReference type="PANTHER" id="PTHR19376">
    <property type="entry name" value="DNA-DIRECTED RNA POLYMERASE"/>
    <property type="match status" value="1"/>
</dbReference>
<dbReference type="CDD" id="cd02655">
    <property type="entry name" value="RNAP_beta'_C"/>
    <property type="match status" value="1"/>
</dbReference>